<protein>
    <recommendedName>
        <fullName evidence="2">Resolvase HTH domain-containing protein</fullName>
    </recommendedName>
</protein>
<gene>
    <name evidence="1" type="ORF">S03H2_63511</name>
</gene>
<evidence type="ECO:0000313" key="1">
    <source>
        <dbReference type="EMBL" id="GAH85515.1"/>
    </source>
</evidence>
<accession>X1JVV6</accession>
<dbReference type="EMBL" id="BARU01041166">
    <property type="protein sequence ID" value="GAH85515.1"/>
    <property type="molecule type" value="Genomic_DNA"/>
</dbReference>
<dbReference type="AlphaFoldDB" id="X1JVV6"/>
<feature type="non-terminal residue" evidence="1">
    <location>
        <position position="37"/>
    </location>
</feature>
<reference evidence="1" key="1">
    <citation type="journal article" date="2014" name="Front. Microbiol.">
        <title>High frequency of phylogenetically diverse reductive dehalogenase-homologous genes in deep subseafloor sedimentary metagenomes.</title>
        <authorList>
            <person name="Kawai M."/>
            <person name="Futagami T."/>
            <person name="Toyoda A."/>
            <person name="Takaki Y."/>
            <person name="Nishi S."/>
            <person name="Hori S."/>
            <person name="Arai W."/>
            <person name="Tsubouchi T."/>
            <person name="Morono Y."/>
            <person name="Uchiyama I."/>
            <person name="Ito T."/>
            <person name="Fujiyama A."/>
            <person name="Inagaki F."/>
            <person name="Takami H."/>
        </authorList>
    </citation>
    <scope>NUCLEOTIDE SEQUENCE</scope>
    <source>
        <strain evidence="1">Expedition CK06-06</strain>
    </source>
</reference>
<evidence type="ECO:0008006" key="2">
    <source>
        <dbReference type="Google" id="ProtNLM"/>
    </source>
</evidence>
<name>X1JVV6_9ZZZZ</name>
<organism evidence="1">
    <name type="scientific">marine sediment metagenome</name>
    <dbReference type="NCBI Taxonomy" id="412755"/>
    <lineage>
        <taxon>unclassified sequences</taxon>
        <taxon>metagenomes</taxon>
        <taxon>ecological metagenomes</taxon>
    </lineage>
</organism>
<proteinExistence type="predicted"/>
<sequence length="37" mass="4722">MIDKQKIIISYYREEKSQRQIHKETRIARKTIRKYIR</sequence>
<comment type="caution">
    <text evidence="1">The sequence shown here is derived from an EMBL/GenBank/DDBJ whole genome shotgun (WGS) entry which is preliminary data.</text>
</comment>